<dbReference type="PANTHER" id="PTHR34107">
    <property type="entry name" value="SLL0198 PROTEIN-RELATED"/>
    <property type="match status" value="1"/>
</dbReference>
<dbReference type="SUPFAM" id="SSF52980">
    <property type="entry name" value="Restriction endonuclease-like"/>
    <property type="match status" value="1"/>
</dbReference>
<dbReference type="OrthoDB" id="280487at2"/>
<dbReference type="CDD" id="cd06260">
    <property type="entry name" value="DUF820-like"/>
    <property type="match status" value="1"/>
</dbReference>
<name>A0A286TXX1_9BACT</name>
<accession>A0A286TXX1</accession>
<dbReference type="InterPro" id="IPR011335">
    <property type="entry name" value="Restrct_endonuc-II-like"/>
</dbReference>
<dbReference type="EMBL" id="BAOS01000013">
    <property type="protein sequence ID" value="GAX60732.1"/>
    <property type="molecule type" value="Genomic_DNA"/>
</dbReference>
<proteinExistence type="predicted"/>
<dbReference type="RefSeq" id="WP_096894122.1">
    <property type="nucleotide sequence ID" value="NZ_BAOS01000013.1"/>
</dbReference>
<evidence type="ECO:0000259" key="1">
    <source>
        <dbReference type="Pfam" id="PF05685"/>
    </source>
</evidence>
<dbReference type="Pfam" id="PF05685">
    <property type="entry name" value="Uma2"/>
    <property type="match status" value="1"/>
</dbReference>
<dbReference type="Proteomes" id="UP000218542">
    <property type="component" value="Unassembled WGS sequence"/>
</dbReference>
<dbReference type="AlphaFoldDB" id="A0A286TXX1"/>
<organism evidence="2 3">
    <name type="scientific">Candidatus Scalindua japonica</name>
    <dbReference type="NCBI Taxonomy" id="1284222"/>
    <lineage>
        <taxon>Bacteria</taxon>
        <taxon>Pseudomonadati</taxon>
        <taxon>Planctomycetota</taxon>
        <taxon>Candidatus Brocadiia</taxon>
        <taxon>Candidatus Brocadiales</taxon>
        <taxon>Candidatus Scalinduaceae</taxon>
        <taxon>Candidatus Scalindua</taxon>
    </lineage>
</organism>
<dbReference type="InterPro" id="IPR012296">
    <property type="entry name" value="Nuclease_put_TT1808"/>
</dbReference>
<gene>
    <name evidence="2" type="ORF">SCALIN_C13_0249</name>
</gene>
<sequence>MRTLLEDKEKKVYTYKDYLTTPGDKRYELIEGELIMNPSPVTYHQWISRKIGFELEKFVEKKKLGYVFNAPLDVYFDDTNLLQPDIFFIAINRLGIIAEKNIQGAPDLTIEILSEATAYKDFVKKKKIYAKYGVKEYWIVDPVERTIDLYTLKETAFVPAKSFTKNEIFESVLLHGFTMNLENIFASWK</sequence>
<reference evidence="3" key="1">
    <citation type="journal article" date="2017" name="Environ. Microbiol. Rep.">
        <title>Genetic Diversity of Marine Anaerobic Ammonium-Oxidizing Bacteria as Revealed by Genomic and Proteomic Analyses of 'Candidatus Scalindua japonica'.</title>
        <authorList>
            <person name="Oshiki M."/>
            <person name="Mizuto K."/>
            <person name="Kimura Z."/>
            <person name="Kindaichi T."/>
            <person name="Satoh H."/>
            <person name="Okabe S."/>
        </authorList>
    </citation>
    <scope>NUCLEOTIDE SEQUENCE [LARGE SCALE GENOMIC DNA]</scope>
    <source>
        <strain evidence="3">husup-a2</strain>
    </source>
</reference>
<dbReference type="InterPro" id="IPR008538">
    <property type="entry name" value="Uma2"/>
</dbReference>
<evidence type="ECO:0000313" key="2">
    <source>
        <dbReference type="EMBL" id="GAX60732.1"/>
    </source>
</evidence>
<protein>
    <recommendedName>
        <fullName evidence="1">Putative restriction endonuclease domain-containing protein</fullName>
    </recommendedName>
</protein>
<evidence type="ECO:0000313" key="3">
    <source>
        <dbReference type="Proteomes" id="UP000218542"/>
    </source>
</evidence>
<dbReference type="PANTHER" id="PTHR34107:SF4">
    <property type="entry name" value="SLL1222 PROTEIN"/>
    <property type="match status" value="1"/>
</dbReference>
<dbReference type="Gene3D" id="3.90.1570.10">
    <property type="entry name" value="tt1808, chain A"/>
    <property type="match status" value="1"/>
</dbReference>
<feature type="domain" description="Putative restriction endonuclease" evidence="1">
    <location>
        <begin position="18"/>
        <end position="181"/>
    </location>
</feature>
<keyword evidence="3" id="KW-1185">Reference proteome</keyword>
<comment type="caution">
    <text evidence="2">The sequence shown here is derived from an EMBL/GenBank/DDBJ whole genome shotgun (WGS) entry which is preliminary data.</text>
</comment>